<accession>A0A223LF27</accession>
<sequence>MEKQYFLEFVHNTIKENPDWLGEAVLYMQDGLKRSLEEERQKRNDAEYALVMAYDMLSEKKLNSRPANHTAIKKVLKNSSAFQGTAFVEELDV</sequence>
<keyword evidence="2" id="KW-1185">Reference proteome</keyword>
<organism evidence="1 2">
    <name type="scientific">Bacillus phage PBS1</name>
    <dbReference type="NCBI Taxonomy" id="2884423"/>
    <lineage>
        <taxon>Viruses</taxon>
        <taxon>Duplodnaviria</taxon>
        <taxon>Heunggongvirae</taxon>
        <taxon>Uroviricota</taxon>
        <taxon>Caudoviricetes</taxon>
        <taxon>Takahashivirus</taxon>
        <taxon>Bacillus phage PBS1</taxon>
    </lineage>
</organism>
<dbReference type="GeneID" id="40524523"/>
<evidence type="ECO:0000313" key="1">
    <source>
        <dbReference type="EMBL" id="ASU00112.1"/>
    </source>
</evidence>
<name>A0A223LF27_BPPB1</name>
<evidence type="ECO:0000313" key="2">
    <source>
        <dbReference type="Proteomes" id="UP000226236"/>
    </source>
</evidence>
<dbReference type="RefSeq" id="YP_009664491.1">
    <property type="nucleotide sequence ID" value="NC_043027.1"/>
</dbReference>
<protein>
    <submittedName>
        <fullName evidence="1">Uncharacterized protein</fullName>
    </submittedName>
</protein>
<dbReference type="EMBL" id="MF360957">
    <property type="protein sequence ID" value="ASU00112.1"/>
    <property type="molecule type" value="Genomic_DNA"/>
</dbReference>
<proteinExistence type="predicted"/>
<dbReference type="Proteomes" id="UP000226236">
    <property type="component" value="Segment"/>
</dbReference>
<reference evidence="1 2" key="1">
    <citation type="submission" date="2017-06" db="EMBL/GenBank/DDBJ databases">
        <authorList>
            <person name="Russell D.A."/>
            <person name="Jacobs-Sera D."/>
            <person name="Duda R."/>
            <person name="Hatfull G.F."/>
            <person name="Hendrix R.W."/>
        </authorList>
    </citation>
    <scope>NUCLEOTIDE SEQUENCE [LARGE SCALE GENOMIC DNA]</scope>
</reference>
<gene>
    <name evidence="1" type="primary">290</name>
    <name evidence="1" type="ORF">PBI_PBS1_290</name>
</gene>